<sequence>MIKLKNKVILLFALFSLAIILLTNIISNILIKNNFNQYIKGTIEERKASIIEDVSSTYNYGRWNLKNLDKIGLSALDNGLIIKVSDTDGKVIWDAHKNYGSMCQMMLDEMNSNMGKINPNNKDEYVEESYKINKGLVDIGTISIGYSGPIYYNNSDIMFFKALNTTLIIVSVLAIILSIVIGILLSSNISKPILDMASSTKEISKGNYNKKLKCNNNIKELNEMICSINELSNSLQKDEEMRKMLTRDISHELRTPLTTIGLQIESLIDKVWEPTEERLISIQSEILRLTRLVKSLEELSYYDSDSLILEKEEVDIQEIIKSLVINFEKQALDKNIQITKHLTSVIANIDKDKISQCIINLLSNSIKYTEPGGAIEISLLNDDKNAYISIKDNGIGMESHHLKNIFKRFYRVDSSRARKTGGVGVGLTISKSIIEAHGGNLHVKSKLHEGSEFIIVIPLNSL</sequence>
<dbReference type="Pfam" id="PF02518">
    <property type="entry name" value="HATPase_c"/>
    <property type="match status" value="1"/>
</dbReference>
<evidence type="ECO:0000256" key="6">
    <source>
        <dbReference type="ARBA" id="ARBA00022679"/>
    </source>
</evidence>
<organism evidence="17 18">
    <name type="scientific">Clostridium hominis</name>
    <dbReference type="NCBI Taxonomy" id="2763036"/>
    <lineage>
        <taxon>Bacteria</taxon>
        <taxon>Bacillati</taxon>
        <taxon>Bacillota</taxon>
        <taxon>Clostridia</taxon>
        <taxon>Eubacteriales</taxon>
        <taxon>Clostridiaceae</taxon>
        <taxon>Clostridium</taxon>
    </lineage>
</organism>
<dbReference type="CDD" id="cd00075">
    <property type="entry name" value="HATPase"/>
    <property type="match status" value="1"/>
</dbReference>
<evidence type="ECO:0000256" key="8">
    <source>
        <dbReference type="ARBA" id="ARBA00022741"/>
    </source>
</evidence>
<dbReference type="InterPro" id="IPR036890">
    <property type="entry name" value="HATPase_C_sf"/>
</dbReference>
<dbReference type="Pfam" id="PF00672">
    <property type="entry name" value="HAMP"/>
    <property type="match status" value="1"/>
</dbReference>
<dbReference type="SMART" id="SM00388">
    <property type="entry name" value="HisKA"/>
    <property type="match status" value="1"/>
</dbReference>
<evidence type="ECO:0000256" key="12">
    <source>
        <dbReference type="ARBA" id="ARBA00023012"/>
    </source>
</evidence>
<dbReference type="SUPFAM" id="SSF47384">
    <property type="entry name" value="Homodimeric domain of signal transducing histidine kinase"/>
    <property type="match status" value="1"/>
</dbReference>
<evidence type="ECO:0000256" key="2">
    <source>
        <dbReference type="ARBA" id="ARBA00004651"/>
    </source>
</evidence>
<protein>
    <recommendedName>
        <fullName evidence="3">histidine kinase</fullName>
        <ecNumber evidence="3">2.7.13.3</ecNumber>
    </recommendedName>
</protein>
<evidence type="ECO:0000256" key="10">
    <source>
        <dbReference type="ARBA" id="ARBA00022840"/>
    </source>
</evidence>
<keyword evidence="11 14" id="KW-1133">Transmembrane helix</keyword>
<dbReference type="InterPro" id="IPR003594">
    <property type="entry name" value="HATPase_dom"/>
</dbReference>
<name>A0ABR7D8V7_9CLOT</name>
<evidence type="ECO:0000256" key="11">
    <source>
        <dbReference type="ARBA" id="ARBA00022989"/>
    </source>
</evidence>
<evidence type="ECO:0000313" key="17">
    <source>
        <dbReference type="EMBL" id="MBC5627757.1"/>
    </source>
</evidence>
<feature type="domain" description="HAMP" evidence="16">
    <location>
        <begin position="187"/>
        <end position="240"/>
    </location>
</feature>
<keyword evidence="8" id="KW-0547">Nucleotide-binding</keyword>
<dbReference type="InterPro" id="IPR003661">
    <property type="entry name" value="HisK_dim/P_dom"/>
</dbReference>
<keyword evidence="12" id="KW-0902">Two-component regulatory system</keyword>
<evidence type="ECO:0000256" key="5">
    <source>
        <dbReference type="ARBA" id="ARBA00022553"/>
    </source>
</evidence>
<feature type="transmembrane region" description="Helical" evidence="14">
    <location>
        <begin position="167"/>
        <end position="186"/>
    </location>
</feature>
<evidence type="ECO:0000259" key="16">
    <source>
        <dbReference type="PROSITE" id="PS50885"/>
    </source>
</evidence>
<evidence type="ECO:0000256" key="4">
    <source>
        <dbReference type="ARBA" id="ARBA00022475"/>
    </source>
</evidence>
<evidence type="ECO:0000313" key="18">
    <source>
        <dbReference type="Proteomes" id="UP000596929"/>
    </source>
</evidence>
<dbReference type="SMART" id="SM00387">
    <property type="entry name" value="HATPase_c"/>
    <property type="match status" value="1"/>
</dbReference>
<comment type="subcellular location">
    <subcellularLocation>
        <location evidence="2">Cell membrane</location>
        <topology evidence="2">Multi-pass membrane protein</topology>
    </subcellularLocation>
</comment>
<feature type="domain" description="Histidine kinase" evidence="15">
    <location>
        <begin position="248"/>
        <end position="461"/>
    </location>
</feature>
<proteinExistence type="predicted"/>
<dbReference type="Pfam" id="PF00512">
    <property type="entry name" value="HisKA"/>
    <property type="match status" value="1"/>
</dbReference>
<dbReference type="PROSITE" id="PS50885">
    <property type="entry name" value="HAMP"/>
    <property type="match status" value="1"/>
</dbReference>
<keyword evidence="4" id="KW-1003">Cell membrane</keyword>
<gene>
    <name evidence="17" type="ORF">H8S20_02515</name>
</gene>
<dbReference type="InterPro" id="IPR004358">
    <property type="entry name" value="Sig_transdc_His_kin-like_C"/>
</dbReference>
<dbReference type="CDD" id="cd06225">
    <property type="entry name" value="HAMP"/>
    <property type="match status" value="1"/>
</dbReference>
<evidence type="ECO:0000256" key="1">
    <source>
        <dbReference type="ARBA" id="ARBA00000085"/>
    </source>
</evidence>
<keyword evidence="6" id="KW-0808">Transferase</keyword>
<dbReference type="InterPro" id="IPR050398">
    <property type="entry name" value="HssS/ArlS-like"/>
</dbReference>
<dbReference type="EMBL" id="JACOOO010000004">
    <property type="protein sequence ID" value="MBC5627757.1"/>
    <property type="molecule type" value="Genomic_DNA"/>
</dbReference>
<accession>A0ABR7D8V7</accession>
<dbReference type="Gene3D" id="6.10.340.10">
    <property type="match status" value="1"/>
</dbReference>
<keyword evidence="10" id="KW-0067">ATP-binding</keyword>
<dbReference type="EC" id="2.7.13.3" evidence="3"/>
<comment type="catalytic activity">
    <reaction evidence="1">
        <text>ATP + protein L-histidine = ADP + protein N-phospho-L-histidine.</text>
        <dbReference type="EC" id="2.7.13.3"/>
    </reaction>
</comment>
<dbReference type="PANTHER" id="PTHR45528:SF1">
    <property type="entry name" value="SENSOR HISTIDINE KINASE CPXA"/>
    <property type="match status" value="1"/>
</dbReference>
<evidence type="ECO:0000256" key="14">
    <source>
        <dbReference type="SAM" id="Phobius"/>
    </source>
</evidence>
<comment type="caution">
    <text evidence="17">The sequence shown here is derived from an EMBL/GenBank/DDBJ whole genome shotgun (WGS) entry which is preliminary data.</text>
</comment>
<dbReference type="PROSITE" id="PS50109">
    <property type="entry name" value="HIS_KIN"/>
    <property type="match status" value="1"/>
</dbReference>
<evidence type="ECO:0000256" key="7">
    <source>
        <dbReference type="ARBA" id="ARBA00022692"/>
    </source>
</evidence>
<keyword evidence="5" id="KW-0597">Phosphoprotein</keyword>
<dbReference type="Gene3D" id="1.10.287.130">
    <property type="match status" value="1"/>
</dbReference>
<evidence type="ECO:0000259" key="15">
    <source>
        <dbReference type="PROSITE" id="PS50109"/>
    </source>
</evidence>
<keyword evidence="7 14" id="KW-0812">Transmembrane</keyword>
<dbReference type="PANTHER" id="PTHR45528">
    <property type="entry name" value="SENSOR HISTIDINE KINASE CPXA"/>
    <property type="match status" value="1"/>
</dbReference>
<dbReference type="CDD" id="cd00082">
    <property type="entry name" value="HisKA"/>
    <property type="match status" value="1"/>
</dbReference>
<dbReference type="Gene3D" id="3.30.565.10">
    <property type="entry name" value="Histidine kinase-like ATPase, C-terminal domain"/>
    <property type="match status" value="1"/>
</dbReference>
<evidence type="ECO:0000256" key="13">
    <source>
        <dbReference type="ARBA" id="ARBA00023136"/>
    </source>
</evidence>
<dbReference type="SUPFAM" id="SSF55874">
    <property type="entry name" value="ATPase domain of HSP90 chaperone/DNA topoisomerase II/histidine kinase"/>
    <property type="match status" value="1"/>
</dbReference>
<dbReference type="InterPro" id="IPR036097">
    <property type="entry name" value="HisK_dim/P_sf"/>
</dbReference>
<keyword evidence="9" id="KW-0418">Kinase</keyword>
<dbReference type="PRINTS" id="PR00344">
    <property type="entry name" value="BCTRLSENSOR"/>
</dbReference>
<keyword evidence="13 14" id="KW-0472">Membrane</keyword>
<dbReference type="SUPFAM" id="SSF158472">
    <property type="entry name" value="HAMP domain-like"/>
    <property type="match status" value="1"/>
</dbReference>
<reference evidence="17 18" key="1">
    <citation type="submission" date="2020-08" db="EMBL/GenBank/DDBJ databases">
        <title>Genome public.</title>
        <authorList>
            <person name="Liu C."/>
            <person name="Sun Q."/>
        </authorList>
    </citation>
    <scope>NUCLEOTIDE SEQUENCE [LARGE SCALE GENOMIC DNA]</scope>
    <source>
        <strain evidence="17 18">NSJ-6</strain>
    </source>
</reference>
<keyword evidence="18" id="KW-1185">Reference proteome</keyword>
<evidence type="ECO:0000256" key="3">
    <source>
        <dbReference type="ARBA" id="ARBA00012438"/>
    </source>
</evidence>
<dbReference type="InterPro" id="IPR005467">
    <property type="entry name" value="His_kinase_dom"/>
</dbReference>
<dbReference type="Proteomes" id="UP000596929">
    <property type="component" value="Unassembled WGS sequence"/>
</dbReference>
<dbReference type="InterPro" id="IPR003660">
    <property type="entry name" value="HAMP_dom"/>
</dbReference>
<evidence type="ECO:0000256" key="9">
    <source>
        <dbReference type="ARBA" id="ARBA00022777"/>
    </source>
</evidence>
<dbReference type="RefSeq" id="WP_032119731.1">
    <property type="nucleotide sequence ID" value="NZ_JACOOO010000004.1"/>
</dbReference>